<dbReference type="Pfam" id="PF07714">
    <property type="entry name" value="PK_Tyr_Ser-Thr"/>
    <property type="match status" value="1"/>
</dbReference>
<accession>A0ABR3JA36</accession>
<dbReference type="EMBL" id="JASNQZ010000010">
    <property type="protein sequence ID" value="KAL0952417.1"/>
    <property type="molecule type" value="Genomic_DNA"/>
</dbReference>
<dbReference type="SUPFAM" id="SSF56112">
    <property type="entry name" value="Protein kinase-like (PK-like)"/>
    <property type="match status" value="1"/>
</dbReference>
<dbReference type="PANTHER" id="PTHR44167">
    <property type="entry name" value="OVARIAN-SPECIFIC SERINE/THREONINE-PROTEIN KINASE LOK-RELATED"/>
    <property type="match status" value="1"/>
</dbReference>
<dbReference type="InterPro" id="IPR011009">
    <property type="entry name" value="Kinase-like_dom_sf"/>
</dbReference>
<evidence type="ECO:0000313" key="2">
    <source>
        <dbReference type="EMBL" id="KAL0952417.1"/>
    </source>
</evidence>
<dbReference type="Gene3D" id="1.10.510.10">
    <property type="entry name" value="Transferase(Phosphotransferase) domain 1"/>
    <property type="match status" value="1"/>
</dbReference>
<sequence length="372" mass="43219">MDAPAEDPKAYTPGALDHGEEFWRDHCEWLHKSGYKLRPRYQPDWKPSWEATKKEWFMCEDGIAPRHFKTLDARRVSDGKRVMLKRYDKSIHPHEADIAQFLSSEQLLSDPGNHCVPIYEVLQVPDSAEELILVMPELRDYGNPEFETLGELVEFFRQIFEGVQFMHKHHVAHRDISTLNVMMDASSLFLDEYHPYKLQRKLDLSGPARYSTRTQTPVKYYLTDFGLSRKYDPEAGPPREIPIRGGDKTVPEFQKPLDPCDPFPTDVYYVGNLIRQNFTEGYKFASPVLGLDFMKPLIADMVQDDPSKRPTMDEVVKRFDGIRASLSSWTLRSRVARQNDSPLVIPFLLLTHWRRRLTYIVKRVPALPSPPK</sequence>
<organism evidence="2 3">
    <name type="scientific">Hohenbuehelia grisea</name>
    <dbReference type="NCBI Taxonomy" id="104357"/>
    <lineage>
        <taxon>Eukaryota</taxon>
        <taxon>Fungi</taxon>
        <taxon>Dikarya</taxon>
        <taxon>Basidiomycota</taxon>
        <taxon>Agaricomycotina</taxon>
        <taxon>Agaricomycetes</taxon>
        <taxon>Agaricomycetidae</taxon>
        <taxon>Agaricales</taxon>
        <taxon>Pleurotineae</taxon>
        <taxon>Pleurotaceae</taxon>
        <taxon>Hohenbuehelia</taxon>
    </lineage>
</organism>
<dbReference type="PROSITE" id="PS50011">
    <property type="entry name" value="PROTEIN_KINASE_DOM"/>
    <property type="match status" value="1"/>
</dbReference>
<reference evidence="3" key="1">
    <citation type="submission" date="2024-06" db="EMBL/GenBank/DDBJ databases">
        <title>Multi-omics analyses provide insights into the biosynthesis of the anticancer antibiotic pleurotin in Hohenbuehelia grisea.</title>
        <authorList>
            <person name="Weaver J.A."/>
            <person name="Alberti F."/>
        </authorList>
    </citation>
    <scope>NUCLEOTIDE SEQUENCE [LARGE SCALE GENOMIC DNA]</scope>
    <source>
        <strain evidence="3">T-177</strain>
    </source>
</reference>
<evidence type="ECO:0000313" key="3">
    <source>
        <dbReference type="Proteomes" id="UP001556367"/>
    </source>
</evidence>
<dbReference type="InterPro" id="IPR000719">
    <property type="entry name" value="Prot_kinase_dom"/>
</dbReference>
<dbReference type="PANTHER" id="PTHR44167:SF24">
    <property type="entry name" value="SERINE_THREONINE-PROTEIN KINASE CHK2"/>
    <property type="match status" value="1"/>
</dbReference>
<feature type="domain" description="Protein kinase" evidence="1">
    <location>
        <begin position="57"/>
        <end position="326"/>
    </location>
</feature>
<gene>
    <name evidence="2" type="ORF">HGRIS_006691</name>
</gene>
<dbReference type="SMART" id="SM00220">
    <property type="entry name" value="S_TKc"/>
    <property type="match status" value="1"/>
</dbReference>
<proteinExistence type="predicted"/>
<dbReference type="Proteomes" id="UP001556367">
    <property type="component" value="Unassembled WGS sequence"/>
</dbReference>
<dbReference type="InterPro" id="IPR001245">
    <property type="entry name" value="Ser-Thr/Tyr_kinase_cat_dom"/>
</dbReference>
<evidence type="ECO:0000259" key="1">
    <source>
        <dbReference type="PROSITE" id="PS50011"/>
    </source>
</evidence>
<name>A0ABR3JA36_9AGAR</name>
<protein>
    <recommendedName>
        <fullName evidence="1">Protein kinase domain-containing protein</fullName>
    </recommendedName>
</protein>
<keyword evidence="3" id="KW-1185">Reference proteome</keyword>
<comment type="caution">
    <text evidence="2">The sequence shown here is derived from an EMBL/GenBank/DDBJ whole genome shotgun (WGS) entry which is preliminary data.</text>
</comment>